<comment type="cofactor">
    <cofactor evidence="1">
        <name>Zn(2+)</name>
        <dbReference type="ChEBI" id="CHEBI:29105"/>
    </cofactor>
</comment>
<dbReference type="GO" id="GO:0006508">
    <property type="term" value="P:proteolysis"/>
    <property type="evidence" value="ECO:0007669"/>
    <property type="project" value="UniProtKB-KW"/>
</dbReference>
<sequence length="551" mass="63785">MASTRTFWEIEEEKTQKIYLLFAFLILLYFLPILIIWTIIKFIIFFRQSLVNPDVSFSLFGVDTILVIIVAAILSYYHWRRAGTDVVARFLKILGAKPLDPHDEYHHIYQNIVDEIATAAGGIEVDPYIIPTGAMNAFSLADNKGKNIIGITEGLLARLTRDELQSVVAHEMAHIVSKDCSQTTMTCALFSLYCEIVARSSQFVVAGDDSIIGYLPGERQRRDAARAASIFISLILFVTNLGAQLLSLFISREREYRADAAAIRYTRNPVALARALYKIGTRWRGAGCSGEYLAPIFILNPLNRRIDEEESFWATLFSTHPPLLKRIRIILGMAHEDLSTLTQLLKQPQPRKVESDQKIEPRYWIEKSGKWQGPYTVRQLMTLEYLRPTTRLRADDRSMSALDLPELRYFFKKREEPFWKIRRLCPDCREWLLAEEYEGVYIWRCAFCDGYLVEESKLPRILVRKDRGFGPEIRRTARHLLVDSRRSRCRSLILDMSHPRRCPKCGDRMIHKLYSYAYHIAIDYCPTCKLIWFDPGELEILQCLIEMEESA</sequence>
<evidence type="ECO:0000256" key="9">
    <source>
        <dbReference type="ARBA" id="ARBA00023049"/>
    </source>
</evidence>
<keyword evidence="4 11" id="KW-0812">Transmembrane</keyword>
<name>A0A660SEJ0_UNCW3</name>
<dbReference type="PANTHER" id="PTHR43221">
    <property type="entry name" value="PROTEASE HTPX"/>
    <property type="match status" value="1"/>
</dbReference>
<evidence type="ECO:0000259" key="13">
    <source>
        <dbReference type="Pfam" id="PF13453"/>
    </source>
</evidence>
<keyword evidence="9" id="KW-0482">Metalloprotease</keyword>
<evidence type="ECO:0000259" key="12">
    <source>
        <dbReference type="Pfam" id="PF01435"/>
    </source>
</evidence>
<dbReference type="Pfam" id="PF01435">
    <property type="entry name" value="Peptidase_M48"/>
    <property type="match status" value="1"/>
</dbReference>
<feature type="transmembrane region" description="Helical" evidence="11">
    <location>
        <begin position="57"/>
        <end position="79"/>
    </location>
</feature>
<dbReference type="Proteomes" id="UP000268469">
    <property type="component" value="Unassembled WGS sequence"/>
</dbReference>
<evidence type="ECO:0000313" key="14">
    <source>
        <dbReference type="EMBL" id="RKX69204.1"/>
    </source>
</evidence>
<feature type="transmembrane region" description="Helical" evidence="11">
    <location>
        <begin position="228"/>
        <end position="250"/>
    </location>
</feature>
<evidence type="ECO:0000256" key="7">
    <source>
        <dbReference type="ARBA" id="ARBA00022833"/>
    </source>
</evidence>
<reference evidence="14 15" key="1">
    <citation type="submission" date="2018-06" db="EMBL/GenBank/DDBJ databases">
        <title>Extensive metabolic versatility and redundancy in microbially diverse, dynamic hydrothermal sediments.</title>
        <authorList>
            <person name="Dombrowski N."/>
            <person name="Teske A."/>
            <person name="Baker B.J."/>
        </authorList>
    </citation>
    <scope>NUCLEOTIDE SEQUENCE [LARGE SCALE GENOMIC DNA]</scope>
    <source>
        <strain evidence="14">B36_G15</strain>
    </source>
</reference>
<evidence type="ECO:0000256" key="8">
    <source>
        <dbReference type="ARBA" id="ARBA00022989"/>
    </source>
</evidence>
<feature type="domain" description="Transcription factor zinc-finger" evidence="13">
    <location>
        <begin position="501"/>
        <end position="541"/>
    </location>
</feature>
<organism evidence="14 15">
    <name type="scientific">candidate division WOR-3 bacterium</name>
    <dbReference type="NCBI Taxonomy" id="2052148"/>
    <lineage>
        <taxon>Bacteria</taxon>
        <taxon>Bacteria division WOR-3</taxon>
    </lineage>
</organism>
<proteinExistence type="predicted"/>
<keyword evidence="2" id="KW-1003">Cell membrane</keyword>
<evidence type="ECO:0000256" key="4">
    <source>
        <dbReference type="ARBA" id="ARBA00022692"/>
    </source>
</evidence>
<evidence type="ECO:0000256" key="5">
    <source>
        <dbReference type="ARBA" id="ARBA00022723"/>
    </source>
</evidence>
<gene>
    <name evidence="14" type="ORF">DRP53_08890</name>
</gene>
<evidence type="ECO:0000256" key="1">
    <source>
        <dbReference type="ARBA" id="ARBA00001947"/>
    </source>
</evidence>
<evidence type="ECO:0000256" key="6">
    <source>
        <dbReference type="ARBA" id="ARBA00022801"/>
    </source>
</evidence>
<dbReference type="AlphaFoldDB" id="A0A660SEJ0"/>
<feature type="domain" description="Peptidase M48" evidence="12">
    <location>
        <begin position="110"/>
        <end position="331"/>
    </location>
</feature>
<dbReference type="Gene3D" id="3.30.2010.10">
    <property type="entry name" value="Metalloproteases ('zincins'), catalytic domain"/>
    <property type="match status" value="1"/>
</dbReference>
<evidence type="ECO:0008006" key="16">
    <source>
        <dbReference type="Google" id="ProtNLM"/>
    </source>
</evidence>
<evidence type="ECO:0000256" key="10">
    <source>
        <dbReference type="ARBA" id="ARBA00023136"/>
    </source>
</evidence>
<accession>A0A660SEJ0</accession>
<keyword evidence="3" id="KW-0645">Protease</keyword>
<dbReference type="InterPro" id="IPR050083">
    <property type="entry name" value="HtpX_protease"/>
</dbReference>
<dbReference type="InterPro" id="IPR027392">
    <property type="entry name" value="TF_Znf"/>
</dbReference>
<evidence type="ECO:0000256" key="2">
    <source>
        <dbReference type="ARBA" id="ARBA00022475"/>
    </source>
</evidence>
<dbReference type="PANTHER" id="PTHR43221:SF2">
    <property type="entry name" value="PROTEASE HTPX HOMOLOG"/>
    <property type="match status" value="1"/>
</dbReference>
<dbReference type="GO" id="GO:0004222">
    <property type="term" value="F:metalloendopeptidase activity"/>
    <property type="evidence" value="ECO:0007669"/>
    <property type="project" value="InterPro"/>
</dbReference>
<keyword evidence="10 11" id="KW-0472">Membrane</keyword>
<keyword evidence="8 11" id="KW-1133">Transmembrane helix</keyword>
<keyword evidence="7" id="KW-0862">Zinc</keyword>
<dbReference type="GO" id="GO:0046872">
    <property type="term" value="F:metal ion binding"/>
    <property type="evidence" value="ECO:0007669"/>
    <property type="project" value="UniProtKB-KW"/>
</dbReference>
<feature type="transmembrane region" description="Helical" evidence="11">
    <location>
        <begin position="20"/>
        <end position="45"/>
    </location>
</feature>
<evidence type="ECO:0000256" key="3">
    <source>
        <dbReference type="ARBA" id="ARBA00022670"/>
    </source>
</evidence>
<keyword evidence="5" id="KW-0479">Metal-binding</keyword>
<dbReference type="Pfam" id="PF13453">
    <property type="entry name" value="Zn_ribbon_TFIIB"/>
    <property type="match status" value="1"/>
</dbReference>
<evidence type="ECO:0000313" key="15">
    <source>
        <dbReference type="Proteomes" id="UP000268469"/>
    </source>
</evidence>
<protein>
    <recommendedName>
        <fullName evidence="16">Peptidase M48 domain-containing protein</fullName>
    </recommendedName>
</protein>
<dbReference type="InterPro" id="IPR001915">
    <property type="entry name" value="Peptidase_M48"/>
</dbReference>
<comment type="caution">
    <text evidence="14">The sequence shown here is derived from an EMBL/GenBank/DDBJ whole genome shotgun (WGS) entry which is preliminary data.</text>
</comment>
<evidence type="ECO:0000256" key="11">
    <source>
        <dbReference type="SAM" id="Phobius"/>
    </source>
</evidence>
<keyword evidence="6" id="KW-0378">Hydrolase</keyword>
<dbReference type="EMBL" id="QNBE01000099">
    <property type="protein sequence ID" value="RKX69204.1"/>
    <property type="molecule type" value="Genomic_DNA"/>
</dbReference>